<sequence>MRRGTTAKVELVLRTADPDRVPGYGYGHCPLRPGYGAWVRGTSTIPRSPRRALREWFNGHLAVTGGRASLPDLRRFVTSSCHLSKQQLSGPPDKITAVNRQQLADSQRGVRLLIGHLRGDGESLDSAVSAGRYSEAEAMADPLVNVAVILVRQLKAALDVDVRVALQRARDLTQPEFDAFSRVASALIETIISGEHPEPVEAGPGVVAVGAQEIATGAAIALAQHAGEHPNAVVARLRKQLQEQGQGVQLSDKEGVELQSAKYAENPEMRQSRVVTAFALVKELNDCAAVPSHNRGVDLSEQNQNIGRDCYEGLSRIAVTAAALGYGVLQLLDANNHYPAYALLRQVVETEFVLWKFRHDPGAIPDWLNSDRDERERTWKPSKIYRSADNDYRQKDYSGHCELGGHPTPLGTLLASGERSAVAEASVLGDLIGHLRDSWDHVVNAADALDSKWDLSEPCIAADARQRVADALATWSQIDKYGYSVSYFADPL</sequence>
<comment type="caution">
    <text evidence="1">The sequence shown here is derived from an EMBL/GenBank/DDBJ whole genome shotgun (WGS) entry which is preliminary data.</text>
</comment>
<evidence type="ECO:0000313" key="2">
    <source>
        <dbReference type="Proteomes" id="UP000317573"/>
    </source>
</evidence>
<organism evidence="1 2">
    <name type="scientific">Rhodococcus rhodochrous J45</name>
    <dbReference type="NCBI Taxonomy" id="935266"/>
    <lineage>
        <taxon>Bacteria</taxon>
        <taxon>Bacillati</taxon>
        <taxon>Actinomycetota</taxon>
        <taxon>Actinomycetes</taxon>
        <taxon>Mycobacteriales</taxon>
        <taxon>Nocardiaceae</taxon>
        <taxon>Rhodococcus</taxon>
    </lineage>
</organism>
<name>A0A562DM84_RHORH</name>
<dbReference type="AlphaFoldDB" id="A0A562DM84"/>
<evidence type="ECO:0000313" key="1">
    <source>
        <dbReference type="EMBL" id="TWH10781.1"/>
    </source>
</evidence>
<reference evidence="1 2" key="1">
    <citation type="submission" date="2019-07" db="EMBL/GenBank/DDBJ databases">
        <title>Genome sequencing of lignin-degrading bacterial isolates.</title>
        <authorList>
            <person name="Gladden J."/>
        </authorList>
    </citation>
    <scope>NUCLEOTIDE SEQUENCE [LARGE SCALE GENOMIC DNA]</scope>
    <source>
        <strain evidence="1 2">J45</strain>
    </source>
</reference>
<protein>
    <submittedName>
        <fullName evidence="1">Uncharacterized protein</fullName>
    </submittedName>
</protein>
<gene>
    <name evidence="1" type="ORF">L618_000400002620</name>
</gene>
<proteinExistence type="predicted"/>
<accession>A0A562DM84</accession>
<dbReference type="Proteomes" id="UP000317573">
    <property type="component" value="Unassembled WGS sequence"/>
</dbReference>
<dbReference type="EMBL" id="VLJT01000039">
    <property type="protein sequence ID" value="TWH10781.1"/>
    <property type="molecule type" value="Genomic_DNA"/>
</dbReference>